<name>A0ABD3DRV7_9LAMI</name>
<comment type="caution">
    <text evidence="1">The sequence shown here is derived from an EMBL/GenBank/DDBJ whole genome shotgun (WGS) entry which is preliminary data.</text>
</comment>
<sequence length="51" mass="5614">MAAMREMIFRIAAMQPIQIDLEAVKPPKRRNVSLDCGGGCCWKRGCDCGGE</sequence>
<evidence type="ECO:0000313" key="1">
    <source>
        <dbReference type="EMBL" id="KAL3644624.1"/>
    </source>
</evidence>
<reference evidence="2" key="1">
    <citation type="journal article" date="2024" name="IScience">
        <title>Strigolactones Initiate the Formation of Haustorium-like Structures in Castilleja.</title>
        <authorList>
            <person name="Buerger M."/>
            <person name="Peterson D."/>
            <person name="Chory J."/>
        </authorList>
    </citation>
    <scope>NUCLEOTIDE SEQUENCE [LARGE SCALE GENOMIC DNA]</scope>
</reference>
<dbReference type="Proteomes" id="UP001632038">
    <property type="component" value="Unassembled WGS sequence"/>
</dbReference>
<dbReference type="EMBL" id="JAVIJP010000013">
    <property type="protein sequence ID" value="KAL3644624.1"/>
    <property type="molecule type" value="Genomic_DNA"/>
</dbReference>
<keyword evidence="2" id="KW-1185">Reference proteome</keyword>
<dbReference type="AlphaFoldDB" id="A0ABD3DRV7"/>
<proteinExistence type="predicted"/>
<gene>
    <name evidence="1" type="primary">HEC1</name>
    <name evidence="1" type="ORF">CASFOL_009804</name>
</gene>
<protein>
    <submittedName>
        <fullName evidence="1">Transcription factor H1</fullName>
    </submittedName>
</protein>
<evidence type="ECO:0000313" key="2">
    <source>
        <dbReference type="Proteomes" id="UP001632038"/>
    </source>
</evidence>
<accession>A0ABD3DRV7</accession>
<organism evidence="1 2">
    <name type="scientific">Castilleja foliolosa</name>
    <dbReference type="NCBI Taxonomy" id="1961234"/>
    <lineage>
        <taxon>Eukaryota</taxon>
        <taxon>Viridiplantae</taxon>
        <taxon>Streptophyta</taxon>
        <taxon>Embryophyta</taxon>
        <taxon>Tracheophyta</taxon>
        <taxon>Spermatophyta</taxon>
        <taxon>Magnoliopsida</taxon>
        <taxon>eudicotyledons</taxon>
        <taxon>Gunneridae</taxon>
        <taxon>Pentapetalae</taxon>
        <taxon>asterids</taxon>
        <taxon>lamiids</taxon>
        <taxon>Lamiales</taxon>
        <taxon>Orobanchaceae</taxon>
        <taxon>Pedicularideae</taxon>
        <taxon>Castillejinae</taxon>
        <taxon>Castilleja</taxon>
    </lineage>
</organism>